<evidence type="ECO:0000256" key="3">
    <source>
        <dbReference type="ARBA" id="ARBA00022801"/>
    </source>
</evidence>
<dbReference type="InterPro" id="IPR015797">
    <property type="entry name" value="NUDIX_hydrolase-like_dom_sf"/>
</dbReference>
<dbReference type="PROSITE" id="PS51462">
    <property type="entry name" value="NUDIX"/>
    <property type="match status" value="1"/>
</dbReference>
<protein>
    <submittedName>
        <fullName evidence="6">8-oxo-dGTP diphosphatase</fullName>
    </submittedName>
</protein>
<comment type="caution">
    <text evidence="6">The sequence shown here is derived from an EMBL/GenBank/DDBJ whole genome shotgun (WGS) entry which is preliminary data.</text>
</comment>
<dbReference type="GO" id="GO:0016787">
    <property type="term" value="F:hydrolase activity"/>
    <property type="evidence" value="ECO:0007669"/>
    <property type="project" value="UniProtKB-KW"/>
</dbReference>
<feature type="domain" description="Nudix hydrolase" evidence="5">
    <location>
        <begin position="1"/>
        <end position="128"/>
    </location>
</feature>
<gene>
    <name evidence="6" type="ORF">FHX81_1288</name>
</gene>
<evidence type="ECO:0000313" key="6">
    <source>
        <dbReference type="EMBL" id="TQM78996.1"/>
    </source>
</evidence>
<organism evidence="6 7">
    <name type="scientific">Saccharothrix saharensis</name>
    <dbReference type="NCBI Taxonomy" id="571190"/>
    <lineage>
        <taxon>Bacteria</taxon>
        <taxon>Bacillati</taxon>
        <taxon>Actinomycetota</taxon>
        <taxon>Actinomycetes</taxon>
        <taxon>Pseudonocardiales</taxon>
        <taxon>Pseudonocardiaceae</taxon>
        <taxon>Saccharothrix</taxon>
    </lineage>
</organism>
<evidence type="ECO:0000313" key="7">
    <source>
        <dbReference type="Proteomes" id="UP000316628"/>
    </source>
</evidence>
<proteinExistence type="inferred from homology"/>
<evidence type="ECO:0000259" key="5">
    <source>
        <dbReference type="PROSITE" id="PS51462"/>
    </source>
</evidence>
<accession>A0A543J858</accession>
<comment type="cofactor">
    <cofactor evidence="1">
        <name>Mg(2+)</name>
        <dbReference type="ChEBI" id="CHEBI:18420"/>
    </cofactor>
</comment>
<dbReference type="OrthoDB" id="9804442at2"/>
<keyword evidence="7" id="KW-1185">Reference proteome</keyword>
<evidence type="ECO:0000256" key="1">
    <source>
        <dbReference type="ARBA" id="ARBA00001946"/>
    </source>
</evidence>
<dbReference type="RefSeq" id="WP_141975974.1">
    <property type="nucleotide sequence ID" value="NZ_VFPP01000001.1"/>
</dbReference>
<reference evidence="6 7" key="1">
    <citation type="submission" date="2019-06" db="EMBL/GenBank/DDBJ databases">
        <title>Sequencing the genomes of 1000 actinobacteria strains.</title>
        <authorList>
            <person name="Klenk H.-P."/>
        </authorList>
    </citation>
    <scope>NUCLEOTIDE SEQUENCE [LARGE SCALE GENOMIC DNA]</scope>
    <source>
        <strain evidence="6 7">DSM 45456</strain>
    </source>
</reference>
<evidence type="ECO:0000256" key="4">
    <source>
        <dbReference type="RuleBase" id="RU003476"/>
    </source>
</evidence>
<keyword evidence="3 4" id="KW-0378">Hydrolase</keyword>
<dbReference type="PRINTS" id="PR00502">
    <property type="entry name" value="NUDIXFAMILY"/>
</dbReference>
<sequence length="146" mass="16468">MDEGTNIVMVNPAGEVLLYLRDDKPTIKFPNTWCLPGGYLEPGEQPHECIRREIEEEMGVVLDLGAVHPLVSLERSYGTEHTFWTEVDLDLDRVVLTEGQRLKWFTEAEAATHALGYEDNAILAEFFDRRERGELVRPAGPGGVSR</sequence>
<dbReference type="InterPro" id="IPR020476">
    <property type="entry name" value="Nudix_hydrolase"/>
</dbReference>
<dbReference type="Gene3D" id="3.90.79.10">
    <property type="entry name" value="Nucleoside Triphosphate Pyrophosphohydrolase"/>
    <property type="match status" value="1"/>
</dbReference>
<dbReference type="PANTHER" id="PTHR43046">
    <property type="entry name" value="GDP-MANNOSE MANNOSYL HYDROLASE"/>
    <property type="match status" value="1"/>
</dbReference>
<dbReference type="InterPro" id="IPR000086">
    <property type="entry name" value="NUDIX_hydrolase_dom"/>
</dbReference>
<dbReference type="SUPFAM" id="SSF55811">
    <property type="entry name" value="Nudix"/>
    <property type="match status" value="1"/>
</dbReference>
<dbReference type="EMBL" id="VFPP01000001">
    <property type="protein sequence ID" value="TQM78996.1"/>
    <property type="molecule type" value="Genomic_DNA"/>
</dbReference>
<name>A0A543J858_9PSEU</name>
<dbReference type="PROSITE" id="PS00893">
    <property type="entry name" value="NUDIX_BOX"/>
    <property type="match status" value="1"/>
</dbReference>
<dbReference type="InterPro" id="IPR020084">
    <property type="entry name" value="NUDIX_hydrolase_CS"/>
</dbReference>
<dbReference type="Proteomes" id="UP000316628">
    <property type="component" value="Unassembled WGS sequence"/>
</dbReference>
<dbReference type="Pfam" id="PF00293">
    <property type="entry name" value="NUDIX"/>
    <property type="match status" value="1"/>
</dbReference>
<evidence type="ECO:0000256" key="2">
    <source>
        <dbReference type="ARBA" id="ARBA00005582"/>
    </source>
</evidence>
<comment type="similarity">
    <text evidence="2 4">Belongs to the Nudix hydrolase family.</text>
</comment>
<dbReference type="PANTHER" id="PTHR43046:SF14">
    <property type="entry name" value="MUTT_NUDIX FAMILY PROTEIN"/>
    <property type="match status" value="1"/>
</dbReference>
<dbReference type="AlphaFoldDB" id="A0A543J858"/>